<accession>D4F0N1</accession>
<dbReference type="PANTHER" id="PTHR34156">
    <property type="entry name" value="OUTER MEMBRANE PROTEIN-RELATED-RELATED"/>
    <property type="match status" value="1"/>
</dbReference>
<dbReference type="SUPFAM" id="SSF159871">
    <property type="entry name" value="YdgH-like"/>
    <property type="match status" value="1"/>
</dbReference>
<evidence type="ECO:0000256" key="1">
    <source>
        <dbReference type="ARBA" id="ARBA00022729"/>
    </source>
</evidence>
<organism evidence="3 4">
    <name type="scientific">Edwardsiella tarda ATCC 23685</name>
    <dbReference type="NCBI Taxonomy" id="500638"/>
    <lineage>
        <taxon>Bacteria</taxon>
        <taxon>Pseudomonadati</taxon>
        <taxon>Pseudomonadota</taxon>
        <taxon>Gammaproteobacteria</taxon>
        <taxon>Enterobacterales</taxon>
        <taxon>Hafniaceae</taxon>
        <taxon>Edwardsiella</taxon>
    </lineage>
</organism>
<dbReference type="InterPro" id="IPR010854">
    <property type="entry name" value="YdgH/BhsA/McbA-like_dom"/>
</dbReference>
<name>D4F0N1_EDWTA</name>
<dbReference type="InterPro" id="IPR051096">
    <property type="entry name" value="BhsA/McbA_stress_biofilm_assoc"/>
</dbReference>
<dbReference type="InterPro" id="IPR036275">
    <property type="entry name" value="YdgH-like_sf"/>
</dbReference>
<sequence length="111" mass="12227">MRRYRAAKVPPLDGLEPGGAMSRSPLLTSLLLSIGLIGTAAQSAEYAQADQVTDFNQMDLLSLQGILGDPQDVERTIAHQADRRGASYYRILSMREEEGQMGWRATAALYR</sequence>
<keyword evidence="1" id="KW-0732">Signal</keyword>
<reference evidence="3 4" key="1">
    <citation type="submission" date="2010-02" db="EMBL/GenBank/DDBJ databases">
        <authorList>
            <person name="Weinstock G."/>
            <person name="Sodergren E."/>
            <person name="Clifton S."/>
            <person name="Fulton L."/>
            <person name="Fulton B."/>
            <person name="Courtney L."/>
            <person name="Fronick C."/>
            <person name="Harrison M."/>
            <person name="Strong C."/>
            <person name="Farmer C."/>
            <person name="Delahaunty K."/>
            <person name="Markovic C."/>
            <person name="Hall O."/>
            <person name="Minx P."/>
            <person name="Tomlinson C."/>
            <person name="Mitreva M."/>
            <person name="Nelson J."/>
            <person name="Hou S."/>
            <person name="Wollam A."/>
            <person name="Pepin K.H."/>
            <person name="Johnson M."/>
            <person name="Bhonagiri V."/>
            <person name="Zhang X."/>
            <person name="Suruliraj S."/>
            <person name="Warren W."/>
            <person name="Chinwalla A."/>
            <person name="Mardis E.R."/>
            <person name="Wilson R.K."/>
        </authorList>
    </citation>
    <scope>NUCLEOTIDE SEQUENCE [LARGE SCALE GENOMIC DNA]</scope>
    <source>
        <strain evidence="3 4">ATCC 23685</strain>
    </source>
</reference>
<evidence type="ECO:0000313" key="4">
    <source>
        <dbReference type="Proteomes" id="UP000003692"/>
    </source>
</evidence>
<evidence type="ECO:0000313" key="3">
    <source>
        <dbReference type="EMBL" id="EFE24541.1"/>
    </source>
</evidence>
<dbReference type="HOGENOM" id="CLU_158602_3_0_6"/>
<comment type="caution">
    <text evidence="3">The sequence shown here is derived from an EMBL/GenBank/DDBJ whole genome shotgun (WGS) entry which is preliminary data.</text>
</comment>
<dbReference type="PANTHER" id="PTHR34156:SF4">
    <property type="entry name" value="INNER MEMBRANE PROTEIN"/>
    <property type="match status" value="1"/>
</dbReference>
<dbReference type="InterPro" id="IPR025543">
    <property type="entry name" value="Dodecin-like"/>
</dbReference>
<dbReference type="Gene3D" id="3.30.1660.10">
    <property type="entry name" value="Flavin-binding protein dodecin"/>
    <property type="match status" value="1"/>
</dbReference>
<dbReference type="Proteomes" id="UP000003692">
    <property type="component" value="Unassembled WGS sequence"/>
</dbReference>
<protein>
    <recommendedName>
        <fullName evidence="2">YdgH/BhsA/McbA-like domain-containing protein</fullName>
    </recommendedName>
</protein>
<dbReference type="AlphaFoldDB" id="D4F0N1"/>
<proteinExistence type="predicted"/>
<evidence type="ECO:0000259" key="2">
    <source>
        <dbReference type="Pfam" id="PF07338"/>
    </source>
</evidence>
<feature type="domain" description="YdgH/BhsA/McbA-like" evidence="2">
    <location>
        <begin position="57"/>
        <end position="111"/>
    </location>
</feature>
<gene>
    <name evidence="3" type="ORF">EDWATA_00259</name>
</gene>
<dbReference type="Pfam" id="PF07338">
    <property type="entry name" value="YdgH_BhsA-like"/>
    <property type="match status" value="1"/>
</dbReference>
<dbReference type="EMBL" id="ADGK01000012">
    <property type="protein sequence ID" value="EFE24541.1"/>
    <property type="molecule type" value="Genomic_DNA"/>
</dbReference>